<organism evidence="2 3">
    <name type="scientific">Metabacillus malikii</name>
    <dbReference type="NCBI Taxonomy" id="1504265"/>
    <lineage>
        <taxon>Bacteria</taxon>
        <taxon>Bacillati</taxon>
        <taxon>Bacillota</taxon>
        <taxon>Bacilli</taxon>
        <taxon>Bacillales</taxon>
        <taxon>Bacillaceae</taxon>
        <taxon>Metabacillus</taxon>
    </lineage>
</organism>
<keyword evidence="3" id="KW-1185">Reference proteome</keyword>
<name>A0ABT9ZAN6_9BACI</name>
<reference evidence="2 3" key="1">
    <citation type="submission" date="2023-07" db="EMBL/GenBank/DDBJ databases">
        <title>Genomic Encyclopedia of Type Strains, Phase IV (KMG-IV): sequencing the most valuable type-strain genomes for metagenomic binning, comparative biology and taxonomic classification.</title>
        <authorList>
            <person name="Goeker M."/>
        </authorList>
    </citation>
    <scope>NUCLEOTIDE SEQUENCE [LARGE SCALE GENOMIC DNA]</scope>
    <source>
        <strain evidence="2 3">DSM 29005</strain>
    </source>
</reference>
<protein>
    <submittedName>
        <fullName evidence="2">Uncharacterized protein</fullName>
    </submittedName>
</protein>
<evidence type="ECO:0000313" key="2">
    <source>
        <dbReference type="EMBL" id="MDQ0229302.1"/>
    </source>
</evidence>
<evidence type="ECO:0000256" key="1">
    <source>
        <dbReference type="SAM" id="MobiDB-lite"/>
    </source>
</evidence>
<dbReference type="Proteomes" id="UP001234495">
    <property type="component" value="Unassembled WGS sequence"/>
</dbReference>
<dbReference type="EMBL" id="JAUSUD010000002">
    <property type="protein sequence ID" value="MDQ0229302.1"/>
    <property type="molecule type" value="Genomic_DNA"/>
</dbReference>
<accession>A0ABT9ZAN6</accession>
<feature type="region of interest" description="Disordered" evidence="1">
    <location>
        <begin position="1"/>
        <end position="32"/>
    </location>
</feature>
<feature type="compositionally biased region" description="Basic and acidic residues" evidence="1">
    <location>
        <begin position="15"/>
        <end position="26"/>
    </location>
</feature>
<comment type="caution">
    <text evidence="2">The sequence shown here is derived from an EMBL/GenBank/DDBJ whole genome shotgun (WGS) entry which is preliminary data.</text>
</comment>
<proteinExistence type="predicted"/>
<evidence type="ECO:0000313" key="3">
    <source>
        <dbReference type="Proteomes" id="UP001234495"/>
    </source>
</evidence>
<gene>
    <name evidence="2" type="ORF">J2S19_000553</name>
</gene>
<sequence>MKEKMKRSQLQNRLHKFDEGENETKLVAKSSS</sequence>